<keyword evidence="4" id="KW-0111">Calcium/phospholipid-binding</keyword>
<protein>
    <recommendedName>
        <fullName evidence="4">Annexin</fullName>
    </recommendedName>
</protein>
<feature type="compositionally biased region" description="Basic and acidic residues" evidence="6">
    <location>
        <begin position="461"/>
        <end position="470"/>
    </location>
</feature>
<comment type="caution">
    <text evidence="8">The sequence shown here is derived from an EMBL/GenBank/DDBJ whole genome shotgun (WGS) entry which is preliminary data.</text>
</comment>
<keyword evidence="5" id="KW-0175">Coiled coil</keyword>
<dbReference type="Gene3D" id="1.10.287.1490">
    <property type="match status" value="1"/>
</dbReference>
<dbReference type="EMBL" id="CALNXK010000082">
    <property type="protein sequence ID" value="CAH3147838.1"/>
    <property type="molecule type" value="Genomic_DNA"/>
</dbReference>
<evidence type="ECO:0000256" key="4">
    <source>
        <dbReference type="RuleBase" id="RU003540"/>
    </source>
</evidence>
<proteinExistence type="inferred from homology"/>
<feature type="compositionally biased region" description="Basic and acidic residues" evidence="6">
    <location>
        <begin position="118"/>
        <end position="136"/>
    </location>
</feature>
<feature type="transmembrane region" description="Helical" evidence="7">
    <location>
        <begin position="7"/>
        <end position="28"/>
    </location>
</feature>
<evidence type="ECO:0000256" key="2">
    <source>
        <dbReference type="ARBA" id="ARBA00022737"/>
    </source>
</evidence>
<dbReference type="Gene3D" id="1.10.220.10">
    <property type="entry name" value="Annexin"/>
    <property type="match status" value="4"/>
</dbReference>
<keyword evidence="4" id="KW-0106">Calcium</keyword>
<feature type="region of interest" description="Disordered" evidence="6">
    <location>
        <begin position="428"/>
        <end position="484"/>
    </location>
</feature>
<dbReference type="SMART" id="SM00335">
    <property type="entry name" value="ANX"/>
    <property type="match status" value="4"/>
</dbReference>
<feature type="compositionally biased region" description="Basic and acidic residues" evidence="6">
    <location>
        <begin position="146"/>
        <end position="166"/>
    </location>
</feature>
<feature type="compositionally biased region" description="Polar residues" evidence="6">
    <location>
        <begin position="471"/>
        <end position="484"/>
    </location>
</feature>
<feature type="compositionally biased region" description="Polar residues" evidence="6">
    <location>
        <begin position="1014"/>
        <end position="1032"/>
    </location>
</feature>
<dbReference type="PROSITE" id="PS00223">
    <property type="entry name" value="ANNEXIN_1"/>
    <property type="match status" value="1"/>
</dbReference>
<feature type="compositionally biased region" description="Acidic residues" evidence="6">
    <location>
        <begin position="90"/>
        <end position="101"/>
    </location>
</feature>
<dbReference type="PANTHER" id="PTHR18939">
    <property type="entry name" value="RIBOSOME BINDING PROTEIN-1"/>
    <property type="match status" value="1"/>
</dbReference>
<keyword evidence="2 4" id="KW-0677">Repeat</keyword>
<feature type="compositionally biased region" description="Basic and acidic residues" evidence="6">
    <location>
        <begin position="432"/>
        <end position="442"/>
    </location>
</feature>
<dbReference type="SUPFAM" id="SSF47874">
    <property type="entry name" value="Annexin"/>
    <property type="match status" value="1"/>
</dbReference>
<accession>A0ABN8PPI5</accession>
<keyword evidence="7" id="KW-0472">Membrane</keyword>
<comment type="domain">
    <text evidence="4">A pair of annexin repeats may form one binding site for calcium and phospholipid.</text>
</comment>
<evidence type="ECO:0000313" key="9">
    <source>
        <dbReference type="Proteomes" id="UP001159405"/>
    </source>
</evidence>
<organism evidence="8 9">
    <name type="scientific">Porites lobata</name>
    <dbReference type="NCBI Taxonomy" id="104759"/>
    <lineage>
        <taxon>Eukaryota</taxon>
        <taxon>Metazoa</taxon>
        <taxon>Cnidaria</taxon>
        <taxon>Anthozoa</taxon>
        <taxon>Hexacorallia</taxon>
        <taxon>Scleractinia</taxon>
        <taxon>Fungiina</taxon>
        <taxon>Poritidae</taxon>
        <taxon>Porites</taxon>
    </lineage>
</organism>
<dbReference type="PANTHER" id="PTHR18939:SF4">
    <property type="entry name" value="RIBOSOME-BINDING PROTEIN 1"/>
    <property type="match status" value="1"/>
</dbReference>
<dbReference type="PROSITE" id="PS51897">
    <property type="entry name" value="ANNEXIN_2"/>
    <property type="match status" value="4"/>
</dbReference>
<feature type="region of interest" description="Disordered" evidence="6">
    <location>
        <begin position="90"/>
        <end position="229"/>
    </location>
</feature>
<evidence type="ECO:0000256" key="3">
    <source>
        <dbReference type="ARBA" id="ARBA00023216"/>
    </source>
</evidence>
<dbReference type="InterPro" id="IPR018252">
    <property type="entry name" value="Annexin_repeat_CS"/>
</dbReference>
<evidence type="ECO:0000256" key="5">
    <source>
        <dbReference type="SAM" id="Coils"/>
    </source>
</evidence>
<sequence>MQPLDPITLAIIAVVVAVVLSALLLLLFTSREEKFEDVLAAQRSEQEAYLVRSAAVKSAKPRKKFSKGKKKYSDDGEVMDEVSEPLVEETIETSHVEEDESGFSPSGKYFMEADPPDDEKVPLAEEKPSTGIVKERPGKKKSKKAALKEEKSSVSEPHVSFDKPREDVEEVVAQLDSASTLENEPGKFEELEIEEQKLPDSNETAASAKKSKSKPKPTKDKGSIQAGEVSAKRLMELVTSSNLNSSEIQAMIDVLLNKQGENSQWKKSTSKGDTVELLKKQLQEKDNQILEERQQSQNAANKLRELRDELQQEKQKQKHQQTNASNKITAQGKEIQALHARIQASHENHAIELKNMQSQMRQLQEMVTSSSMGNLQRLQEENAQLKNASMRAAQLTADKESLTTELTKLQQSYRHVKGDLAGKMEQLAQTEANRKSAEEKIRQMSVHQNSAKEAENALSKRLSEVNEELNKSQARNSSLQQDLSGTKQLLKAEEAKSAELSERMKGLTATDSSLNSLTAKLQEATARVSELENTLNGFENQLKDSQEMQMQKDQEIQAKELKLAKEQVQTSVANHVNSTPPAENGKEPEVSSKVQEDALKVKEDVIAELHGNVLKKDEEIASLKSLLDEQKNKNNELRQKNWKAMEALSEAEKSAQVQITKALEAAKVANDSMANGQTALIKEKDDSIEKLQADLKEKKEEFDKLEKVVQQQKEKNNELREKNWKAMDALSEMEKNVNNKVKTAVQKIKDENKTQQIEEQNLTKNALCKIHPNVTIDATLPYKSWLEEFEKQASEASSDSKELEELNARFEEVQAQKDNLTAECAHYKVTLQETETLLRKLEDNVESEMDNWQKIVERTQRELKEANDRISSLEEDLQKAKGSAASQSEMVASLEERLEQAKAAENEAKERFTELQEQLKKSTVSEEDANKIKELEKELEVLRAQKKELAETKSKLELTEKDMLTCKKQLENAAKELADRDSELAASTTELAKVQGAEEELKKKVASLEEALTKANNDLGKSQESLDSLNNSPDKKKKGLKGAFTKVMSKKEKEKDDKQLEEAQRKISQQQTEIDDLRNAREKLEKQNKALEVEYTELKRRSVSIEAEMTKSQQIEKDLVEAMSDTALSPVKPRVLPSERKAEFHGTLTPADNFDPGKDAEALRKAMAGSGSDKDAIVAVLGARTNKQRQEIAAKYQQKYGKNLTDDLKSELSGKFEDAIVSMLLVPESHDAIALHDAMSGIGTDEQVLVEILSSRSTKEIEAIKSAYTQIYSGKDVAKKLKEDTGGDFRTVLMTLLEKKPDSSGVNTDLATDDAKKLFEAGEGKKGTDKAVFVEIFTTRNYQQLQATFDAYKNLAKKDILDYITDQIKGDLGSALRAIVRCAQSPPLYFAELLEKALDKSNSKTVTRVMVTRAEVDLAQIRTEFEKKTGQSLKDVVVKKMKGDLEKLLLQLLGN</sequence>
<dbReference type="Pfam" id="PF00191">
    <property type="entry name" value="Annexin"/>
    <property type="match status" value="4"/>
</dbReference>
<dbReference type="Proteomes" id="UP001159405">
    <property type="component" value="Unassembled WGS sequence"/>
</dbReference>
<feature type="compositionally biased region" description="Basic and acidic residues" evidence="6">
    <location>
        <begin position="184"/>
        <end position="200"/>
    </location>
</feature>
<evidence type="ECO:0000256" key="1">
    <source>
        <dbReference type="ARBA" id="ARBA00007831"/>
    </source>
</evidence>
<feature type="compositionally biased region" description="Basic and acidic residues" evidence="6">
    <location>
        <begin position="1049"/>
        <end position="1065"/>
    </location>
</feature>
<dbReference type="InterPro" id="IPR040248">
    <property type="entry name" value="RRBP1"/>
</dbReference>
<feature type="region of interest" description="Disordered" evidence="6">
    <location>
        <begin position="1014"/>
        <end position="1081"/>
    </location>
</feature>
<feature type="coiled-coil region" evidence="5">
    <location>
        <begin position="613"/>
        <end position="654"/>
    </location>
</feature>
<dbReference type="PRINTS" id="PR00196">
    <property type="entry name" value="ANNEXIN"/>
</dbReference>
<keyword evidence="7" id="KW-0812">Transmembrane</keyword>
<dbReference type="InterPro" id="IPR018502">
    <property type="entry name" value="Annexin_repeat"/>
</dbReference>
<keyword evidence="9" id="KW-1185">Reference proteome</keyword>
<dbReference type="InterPro" id="IPR037104">
    <property type="entry name" value="Annexin_sf"/>
</dbReference>
<keyword evidence="3 4" id="KW-0041">Annexin</keyword>
<evidence type="ECO:0000256" key="6">
    <source>
        <dbReference type="SAM" id="MobiDB-lite"/>
    </source>
</evidence>
<gene>
    <name evidence="8" type="ORF">PLOB_00046273</name>
</gene>
<name>A0ABN8PPI5_9CNID</name>
<keyword evidence="7" id="KW-1133">Transmembrane helix</keyword>
<comment type="similarity">
    <text evidence="1 4">Belongs to the annexin family.</text>
</comment>
<evidence type="ECO:0000256" key="7">
    <source>
        <dbReference type="SAM" id="Phobius"/>
    </source>
</evidence>
<reference evidence="8 9" key="1">
    <citation type="submission" date="2022-05" db="EMBL/GenBank/DDBJ databases">
        <authorList>
            <consortium name="Genoscope - CEA"/>
            <person name="William W."/>
        </authorList>
    </citation>
    <scope>NUCLEOTIDE SEQUENCE [LARGE SCALE GENOMIC DNA]</scope>
</reference>
<dbReference type="InterPro" id="IPR001464">
    <property type="entry name" value="Annexin"/>
</dbReference>
<evidence type="ECO:0000313" key="8">
    <source>
        <dbReference type="EMBL" id="CAH3147838.1"/>
    </source>
</evidence>